<dbReference type="PANTHER" id="PTHR23111:SF40">
    <property type="entry name" value="RNA-BINDING PROTEIN INVOLVED IN HETEROCHROMATIN ASSEMBLY-RELATED"/>
    <property type="match status" value="1"/>
</dbReference>
<evidence type="ECO:0000256" key="6">
    <source>
        <dbReference type="SAM" id="MobiDB-lite"/>
    </source>
</evidence>
<dbReference type="PROSITE" id="PS50102">
    <property type="entry name" value="RRM"/>
    <property type="match status" value="1"/>
</dbReference>
<sequence length="503" mass="53302">MQKPGDWFCPSCSDFQFAKNTQCRRCGAANPHSGGGLHAPGSFPRKPGDWYCPACKDLQFARNSRCNKCGEANPNPTNASGNSLPQKPGDWTCPSCGDLQFARNMACRRCGAANPNPFESLRALQDGLAHTQSTGAGKEIIHKPGDWTCPNCGDLVFARNSHCRKCMTASRASSPLLASPSAMVQGGVFSMLMGNMGGLGAVGGKGAGGPTPRTGDWFCPNCNDLQFARNQSCKRCGTANPGSRDGTGVVSAPPTQAMMPGDWICPGCNDLVFARNDACRRCSTLRSSAAATAPTGQRGGGLLCLAGMSQPLGLPGWPLSLPALMQAAHRTERLAEAPQLALELPPSQSSTAELDPLAEALAAAPGVPELLPIGAPELVPLRAAEPFPPGVREQAPARESRSADRLANATDHVYMKGLPENMTSDWLPKFLQMEDKVTWCKIVWARNGEAHALVKLDSTDSATWAVENLHGQVSSAHGMRLSIDFHRTRTTGVGKVPSRSSPY</sequence>
<dbReference type="InterPro" id="IPR000504">
    <property type="entry name" value="RRM_dom"/>
</dbReference>
<evidence type="ECO:0000259" key="7">
    <source>
        <dbReference type="PROSITE" id="PS50102"/>
    </source>
</evidence>
<feature type="domain" description="RRM" evidence="7">
    <location>
        <begin position="411"/>
        <end position="488"/>
    </location>
</feature>
<gene>
    <name evidence="9" type="ORF">AMON00008_LOCUS41524</name>
</gene>
<dbReference type="AlphaFoldDB" id="A0A7S4RWM7"/>
<evidence type="ECO:0000259" key="8">
    <source>
        <dbReference type="PROSITE" id="PS50199"/>
    </source>
</evidence>
<dbReference type="SUPFAM" id="SSF54928">
    <property type="entry name" value="RNA-binding domain, RBD"/>
    <property type="match status" value="1"/>
</dbReference>
<feature type="domain" description="RanBP2-type" evidence="8">
    <location>
        <begin position="143"/>
        <end position="172"/>
    </location>
</feature>
<evidence type="ECO:0000256" key="3">
    <source>
        <dbReference type="ARBA" id="ARBA00022833"/>
    </source>
</evidence>
<dbReference type="Gene3D" id="4.10.1060.10">
    <property type="entry name" value="Zinc finger, RanBP2-type"/>
    <property type="match status" value="6"/>
</dbReference>
<feature type="domain" description="RanBP2-type" evidence="8">
    <location>
        <begin position="46"/>
        <end position="75"/>
    </location>
</feature>
<feature type="domain" description="RanBP2-type" evidence="8">
    <location>
        <begin position="213"/>
        <end position="242"/>
    </location>
</feature>
<feature type="domain" description="RanBP2-type" evidence="8">
    <location>
        <begin position="87"/>
        <end position="116"/>
    </location>
</feature>
<organism evidence="9">
    <name type="scientific">Alexandrium monilatum</name>
    <dbReference type="NCBI Taxonomy" id="311494"/>
    <lineage>
        <taxon>Eukaryota</taxon>
        <taxon>Sar</taxon>
        <taxon>Alveolata</taxon>
        <taxon>Dinophyceae</taxon>
        <taxon>Gonyaulacales</taxon>
        <taxon>Pyrocystaceae</taxon>
        <taxon>Alexandrium</taxon>
    </lineage>
</organism>
<dbReference type="InterPro" id="IPR035979">
    <property type="entry name" value="RBD_domain_sf"/>
</dbReference>
<feature type="domain" description="RanBP2-type" evidence="8">
    <location>
        <begin position="259"/>
        <end position="288"/>
    </location>
</feature>
<dbReference type="Pfam" id="PF00641">
    <property type="entry name" value="Zn_ribbon_RanBP"/>
    <property type="match status" value="1"/>
</dbReference>
<dbReference type="Gene3D" id="3.30.70.330">
    <property type="match status" value="1"/>
</dbReference>
<proteinExistence type="predicted"/>
<evidence type="ECO:0000256" key="2">
    <source>
        <dbReference type="ARBA" id="ARBA00022771"/>
    </source>
</evidence>
<dbReference type="GO" id="GO:0008270">
    <property type="term" value="F:zinc ion binding"/>
    <property type="evidence" value="ECO:0007669"/>
    <property type="project" value="UniProtKB-KW"/>
</dbReference>
<dbReference type="SMART" id="SM00547">
    <property type="entry name" value="ZnF_RBZ"/>
    <property type="match status" value="6"/>
</dbReference>
<keyword evidence="2 5" id="KW-0863">Zinc-finger</keyword>
<feature type="compositionally biased region" description="Basic and acidic residues" evidence="6">
    <location>
        <begin position="395"/>
        <end position="404"/>
    </location>
</feature>
<dbReference type="GO" id="GO:0003729">
    <property type="term" value="F:mRNA binding"/>
    <property type="evidence" value="ECO:0007669"/>
    <property type="project" value="TreeGrafter"/>
</dbReference>
<name>A0A7S4RWM7_9DINO</name>
<feature type="region of interest" description="Disordered" evidence="6">
    <location>
        <begin position="386"/>
        <end position="408"/>
    </location>
</feature>
<evidence type="ECO:0000313" key="9">
    <source>
        <dbReference type="EMBL" id="CAE4627189.1"/>
    </source>
</evidence>
<feature type="domain" description="RanBP2-type" evidence="8">
    <location>
        <begin position="3"/>
        <end position="32"/>
    </location>
</feature>
<evidence type="ECO:0000256" key="5">
    <source>
        <dbReference type="PROSITE-ProRule" id="PRU00322"/>
    </source>
</evidence>
<keyword evidence="3" id="KW-0862">Zinc</keyword>
<keyword evidence="4" id="KW-0694">RNA-binding</keyword>
<evidence type="ECO:0000256" key="4">
    <source>
        <dbReference type="PROSITE-ProRule" id="PRU00176"/>
    </source>
</evidence>
<dbReference type="PANTHER" id="PTHR23111">
    <property type="entry name" value="ZINC FINGER PROTEIN"/>
    <property type="match status" value="1"/>
</dbReference>
<reference evidence="9" key="1">
    <citation type="submission" date="2021-01" db="EMBL/GenBank/DDBJ databases">
        <authorList>
            <person name="Corre E."/>
            <person name="Pelletier E."/>
            <person name="Niang G."/>
            <person name="Scheremetjew M."/>
            <person name="Finn R."/>
            <person name="Kale V."/>
            <person name="Holt S."/>
            <person name="Cochrane G."/>
            <person name="Meng A."/>
            <person name="Brown T."/>
            <person name="Cohen L."/>
        </authorList>
    </citation>
    <scope>NUCLEOTIDE SEQUENCE</scope>
    <source>
        <strain evidence="9">CCMP3105</strain>
    </source>
</reference>
<dbReference type="PROSITE" id="PS50199">
    <property type="entry name" value="ZF_RANBP2_2"/>
    <property type="match status" value="6"/>
</dbReference>
<dbReference type="SUPFAM" id="SSF90209">
    <property type="entry name" value="Ran binding protein zinc finger-like"/>
    <property type="match status" value="6"/>
</dbReference>
<keyword evidence="1" id="KW-0479">Metal-binding</keyword>
<dbReference type="CDD" id="cd00590">
    <property type="entry name" value="RRM_SF"/>
    <property type="match status" value="1"/>
</dbReference>
<accession>A0A7S4RWM7</accession>
<dbReference type="InterPro" id="IPR001876">
    <property type="entry name" value="Znf_RanBP2"/>
</dbReference>
<protein>
    <recommendedName>
        <fullName evidence="10">RanBP2-type domain-containing protein</fullName>
    </recommendedName>
</protein>
<evidence type="ECO:0000256" key="1">
    <source>
        <dbReference type="ARBA" id="ARBA00022723"/>
    </source>
</evidence>
<dbReference type="InterPro" id="IPR012677">
    <property type="entry name" value="Nucleotide-bd_a/b_plait_sf"/>
</dbReference>
<dbReference type="EMBL" id="HBNR01059014">
    <property type="protein sequence ID" value="CAE4627189.1"/>
    <property type="molecule type" value="Transcribed_RNA"/>
</dbReference>
<evidence type="ECO:0008006" key="10">
    <source>
        <dbReference type="Google" id="ProtNLM"/>
    </source>
</evidence>
<dbReference type="InterPro" id="IPR036443">
    <property type="entry name" value="Znf_RanBP2_sf"/>
</dbReference>